<dbReference type="InParanoid" id="A0A136J1P7"/>
<protein>
    <submittedName>
        <fullName evidence="1">Uncharacterized protein</fullName>
    </submittedName>
</protein>
<accession>A0A136J1P7</accession>
<dbReference type="EMBL" id="KQ964251">
    <property type="protein sequence ID" value="KXJ91082.1"/>
    <property type="molecule type" value="Genomic_DNA"/>
</dbReference>
<gene>
    <name evidence="1" type="ORF">Micbo1qcDRAFT_69316</name>
</gene>
<evidence type="ECO:0000313" key="1">
    <source>
        <dbReference type="EMBL" id="KXJ91082.1"/>
    </source>
</evidence>
<sequence>MRLLRLSAARSAGTLPAGLPRMRGGRDWTGSFWQMACCTARSTNFTFAHKHGCSIPFAWRLDLWTRSRVGASLYMLVR</sequence>
<keyword evidence="2" id="KW-1185">Reference proteome</keyword>
<name>A0A136J1P7_9PEZI</name>
<organism evidence="1 2">
    <name type="scientific">Microdochium bolleyi</name>
    <dbReference type="NCBI Taxonomy" id="196109"/>
    <lineage>
        <taxon>Eukaryota</taxon>
        <taxon>Fungi</taxon>
        <taxon>Dikarya</taxon>
        <taxon>Ascomycota</taxon>
        <taxon>Pezizomycotina</taxon>
        <taxon>Sordariomycetes</taxon>
        <taxon>Xylariomycetidae</taxon>
        <taxon>Xylariales</taxon>
        <taxon>Microdochiaceae</taxon>
        <taxon>Microdochium</taxon>
    </lineage>
</organism>
<dbReference type="Proteomes" id="UP000070501">
    <property type="component" value="Unassembled WGS sequence"/>
</dbReference>
<proteinExistence type="predicted"/>
<dbReference type="AlphaFoldDB" id="A0A136J1P7"/>
<reference evidence="2" key="1">
    <citation type="submission" date="2016-02" db="EMBL/GenBank/DDBJ databases">
        <title>Draft genome sequence of Microdochium bolleyi, a fungal endophyte of beachgrass.</title>
        <authorList>
            <consortium name="DOE Joint Genome Institute"/>
            <person name="David A.S."/>
            <person name="May G."/>
            <person name="Haridas S."/>
            <person name="Lim J."/>
            <person name="Wang M."/>
            <person name="Labutti K."/>
            <person name="Lipzen A."/>
            <person name="Barry K."/>
            <person name="Grigoriev I.V."/>
        </authorList>
    </citation>
    <scope>NUCLEOTIDE SEQUENCE [LARGE SCALE GENOMIC DNA]</scope>
    <source>
        <strain evidence="2">J235TASD1</strain>
    </source>
</reference>
<evidence type="ECO:0000313" key="2">
    <source>
        <dbReference type="Proteomes" id="UP000070501"/>
    </source>
</evidence>